<feature type="domain" description="Peptidase S8 pro-domain" evidence="9">
    <location>
        <begin position="12"/>
        <end position="82"/>
    </location>
</feature>
<keyword evidence="11" id="KW-1185">Reference proteome</keyword>
<evidence type="ECO:0000313" key="11">
    <source>
        <dbReference type="Proteomes" id="UP000278807"/>
    </source>
</evidence>
<name>A0A0R3TKB0_RODNA</name>
<dbReference type="Pfam" id="PF16470">
    <property type="entry name" value="S8_pro-domain"/>
    <property type="match status" value="1"/>
</dbReference>
<dbReference type="InterPro" id="IPR032815">
    <property type="entry name" value="S8_pro-domain"/>
</dbReference>
<dbReference type="SUPFAM" id="SSF52743">
    <property type="entry name" value="Subtilisin-like"/>
    <property type="match status" value="1"/>
</dbReference>
<comment type="similarity">
    <text evidence="1">Belongs to the peptidase S8 family. Furin subfamily.</text>
</comment>
<proteinExistence type="inferred from homology"/>
<comment type="caution">
    <text evidence="6">Lacks conserved residue(s) required for the propagation of feature annotation.</text>
</comment>
<keyword evidence="2" id="KW-0645">Protease</keyword>
<evidence type="ECO:0000313" key="10">
    <source>
        <dbReference type="EMBL" id="VDO03456.1"/>
    </source>
</evidence>
<dbReference type="Gene3D" id="3.40.50.200">
    <property type="entry name" value="Peptidase S8/S53 domain"/>
    <property type="match status" value="1"/>
</dbReference>
<feature type="domain" description="Peptidase S8/S53" evidence="8">
    <location>
        <begin position="123"/>
        <end position="168"/>
    </location>
</feature>
<reference evidence="10 11" key="2">
    <citation type="submission" date="2018-11" db="EMBL/GenBank/DDBJ databases">
        <authorList>
            <consortium name="Pathogen Informatics"/>
        </authorList>
    </citation>
    <scope>NUCLEOTIDE SEQUENCE [LARGE SCALE GENOMIC DNA]</scope>
</reference>
<evidence type="ECO:0000256" key="1">
    <source>
        <dbReference type="ARBA" id="ARBA00005325"/>
    </source>
</evidence>
<accession>A0A0R3TKB0</accession>
<dbReference type="Pfam" id="PF00082">
    <property type="entry name" value="Peptidase_S8"/>
    <property type="match status" value="1"/>
</dbReference>
<dbReference type="PROSITE" id="PS51892">
    <property type="entry name" value="SUBTILASE"/>
    <property type="match status" value="1"/>
</dbReference>
<dbReference type="OrthoDB" id="6255718at2759"/>
<reference evidence="12" key="1">
    <citation type="submission" date="2017-02" db="UniProtKB">
        <authorList>
            <consortium name="WormBaseParasite"/>
        </authorList>
    </citation>
    <scope>IDENTIFICATION</scope>
</reference>
<dbReference type="AlphaFoldDB" id="A0A0R3TKB0"/>
<evidence type="ECO:0000259" key="8">
    <source>
        <dbReference type="Pfam" id="PF00082"/>
    </source>
</evidence>
<dbReference type="GO" id="GO:0016485">
    <property type="term" value="P:protein processing"/>
    <property type="evidence" value="ECO:0007669"/>
    <property type="project" value="TreeGrafter"/>
</dbReference>
<dbReference type="GO" id="GO:0005802">
    <property type="term" value="C:trans-Golgi network"/>
    <property type="evidence" value="ECO:0007669"/>
    <property type="project" value="TreeGrafter"/>
</dbReference>
<dbReference type="Gene3D" id="3.30.70.850">
    <property type="entry name" value="Peptidase S8, pro-domain"/>
    <property type="match status" value="1"/>
</dbReference>
<protein>
    <submittedName>
        <fullName evidence="12">Peptidase_S8 domain-containing protein</fullName>
    </submittedName>
</protein>
<evidence type="ECO:0000259" key="9">
    <source>
        <dbReference type="Pfam" id="PF16470"/>
    </source>
</evidence>
<evidence type="ECO:0000256" key="4">
    <source>
        <dbReference type="ARBA" id="ARBA00022825"/>
    </source>
</evidence>
<dbReference type="PROSITE" id="PS00136">
    <property type="entry name" value="SUBTILASE_ASP"/>
    <property type="match status" value="1"/>
</dbReference>
<dbReference type="WBParaSite" id="HNAJ_0000760001-mRNA-1">
    <property type="protein sequence ID" value="HNAJ_0000760001-mRNA-1"/>
    <property type="gene ID" value="HNAJ_0000760001"/>
</dbReference>
<gene>
    <name evidence="10" type="ORF">HNAJ_LOCUS7596</name>
</gene>
<dbReference type="EMBL" id="UZAE01012085">
    <property type="protein sequence ID" value="VDO03456.1"/>
    <property type="molecule type" value="Genomic_DNA"/>
</dbReference>
<evidence type="ECO:0000256" key="3">
    <source>
        <dbReference type="ARBA" id="ARBA00022801"/>
    </source>
</evidence>
<dbReference type="InterPro" id="IPR023827">
    <property type="entry name" value="Peptidase_S8_Asp-AS"/>
</dbReference>
<evidence type="ECO:0000256" key="7">
    <source>
        <dbReference type="SAM" id="MobiDB-lite"/>
    </source>
</evidence>
<keyword evidence="3" id="KW-0378">Hydrolase</keyword>
<evidence type="ECO:0000256" key="6">
    <source>
        <dbReference type="PROSITE-ProRule" id="PRU01240"/>
    </source>
</evidence>
<dbReference type="InterPro" id="IPR000209">
    <property type="entry name" value="Peptidase_S8/S53_dom"/>
</dbReference>
<dbReference type="Proteomes" id="UP000278807">
    <property type="component" value="Unassembled WGS sequence"/>
</dbReference>
<dbReference type="GO" id="GO:0000139">
    <property type="term" value="C:Golgi membrane"/>
    <property type="evidence" value="ECO:0007669"/>
    <property type="project" value="TreeGrafter"/>
</dbReference>
<sequence>MRDVVELINEYVIEVAVEDRAKEILESMGFKLIRKIHGFERSYLAKLPENSLKNASRVISRTKRSAEIVLIEQQERLIRTKRDFVTWNDPKYPDMWYLNRAALKGGNEVDLNVQEAWQLGYSGKGVVVTIMDDGLDHTHPDLAANYAKDASCDVNDGDRDPMPNTTNPENK</sequence>
<evidence type="ECO:0000256" key="5">
    <source>
        <dbReference type="ARBA" id="ARBA00023157"/>
    </source>
</evidence>
<dbReference type="PANTHER" id="PTHR42884:SF23">
    <property type="entry name" value="FURIN-LIKE PROTEASE 2"/>
    <property type="match status" value="1"/>
</dbReference>
<dbReference type="GO" id="GO:0004252">
    <property type="term" value="F:serine-type endopeptidase activity"/>
    <property type="evidence" value="ECO:0007669"/>
    <property type="project" value="InterPro"/>
</dbReference>
<organism evidence="12">
    <name type="scientific">Rodentolepis nana</name>
    <name type="common">Dwarf tapeworm</name>
    <name type="synonym">Hymenolepis nana</name>
    <dbReference type="NCBI Taxonomy" id="102285"/>
    <lineage>
        <taxon>Eukaryota</taxon>
        <taxon>Metazoa</taxon>
        <taxon>Spiralia</taxon>
        <taxon>Lophotrochozoa</taxon>
        <taxon>Platyhelminthes</taxon>
        <taxon>Cestoda</taxon>
        <taxon>Eucestoda</taxon>
        <taxon>Cyclophyllidea</taxon>
        <taxon>Hymenolepididae</taxon>
        <taxon>Rodentolepis</taxon>
    </lineage>
</organism>
<dbReference type="InterPro" id="IPR036852">
    <property type="entry name" value="Peptidase_S8/S53_dom_sf"/>
</dbReference>
<evidence type="ECO:0000313" key="12">
    <source>
        <dbReference type="WBParaSite" id="HNAJ_0000760001-mRNA-1"/>
    </source>
</evidence>
<dbReference type="PANTHER" id="PTHR42884">
    <property type="entry name" value="PROPROTEIN CONVERTASE SUBTILISIN/KEXIN-RELATED"/>
    <property type="match status" value="1"/>
</dbReference>
<evidence type="ECO:0000256" key="2">
    <source>
        <dbReference type="ARBA" id="ARBA00022670"/>
    </source>
</evidence>
<keyword evidence="5" id="KW-1015">Disulfide bond</keyword>
<keyword evidence="4" id="KW-0720">Serine protease</keyword>
<feature type="region of interest" description="Disordered" evidence="7">
    <location>
        <begin position="151"/>
        <end position="171"/>
    </location>
</feature>
<dbReference type="STRING" id="102285.A0A0R3TKB0"/>
<dbReference type="InterPro" id="IPR038466">
    <property type="entry name" value="S8_pro-domain_sf"/>
</dbReference>